<reference evidence="8 9" key="1">
    <citation type="submission" date="2019-03" db="EMBL/GenBank/DDBJ databases">
        <title>Genomic Encyclopedia of Type Strains, Phase IV (KMG-IV): sequencing the most valuable type-strain genomes for metagenomic binning, comparative biology and taxonomic classification.</title>
        <authorList>
            <person name="Goeker M."/>
        </authorList>
    </citation>
    <scope>NUCLEOTIDE SEQUENCE [LARGE SCALE GENOMIC DNA]</scope>
    <source>
        <strain evidence="8 9">DSM 9035</strain>
    </source>
</reference>
<name>A0A4R3LPJ4_9HYPH</name>
<dbReference type="OrthoDB" id="21094at2"/>
<comment type="caution">
    <text evidence="7">Lacks conserved residue(s) required for the propagation of feature annotation.</text>
</comment>
<evidence type="ECO:0000256" key="1">
    <source>
        <dbReference type="ARBA" id="ARBA00004651"/>
    </source>
</evidence>
<evidence type="ECO:0000256" key="4">
    <source>
        <dbReference type="ARBA" id="ARBA00022692"/>
    </source>
</evidence>
<dbReference type="Pfam" id="PF01914">
    <property type="entry name" value="MarC"/>
    <property type="match status" value="1"/>
</dbReference>
<gene>
    <name evidence="8" type="ORF">EDC64_11350</name>
</gene>
<keyword evidence="9" id="KW-1185">Reference proteome</keyword>
<keyword evidence="4 7" id="KW-0812">Transmembrane</keyword>
<sequence length="221" mass="23259">MTQAFNIFLAVFAALFPVVNPLGGAPIFYQMTRGVPPETRAAMARKVAIYGLVLLVGSMLVGSHVLTFFGISLPVLRVAGGLVVTFVGWQLLHQGNSNPERAAAHTIDIAQIEGQSFYPITMPLTVGPGSIATAVALGAQGSIHDSTYAEGAIAAAAALLGLFAVSATIYVAYRYAGDIERVLGQNGTNILVRLFAFILLCIGMQIMWVGISGLIESLPPR</sequence>
<dbReference type="GO" id="GO:0005886">
    <property type="term" value="C:plasma membrane"/>
    <property type="evidence" value="ECO:0007669"/>
    <property type="project" value="UniProtKB-SubCell"/>
</dbReference>
<feature type="transmembrane region" description="Helical" evidence="7">
    <location>
        <begin position="48"/>
        <end position="68"/>
    </location>
</feature>
<evidence type="ECO:0000313" key="9">
    <source>
        <dbReference type="Proteomes" id="UP000294664"/>
    </source>
</evidence>
<accession>A0A4R3LPJ4</accession>
<feature type="transmembrane region" description="Helical" evidence="7">
    <location>
        <begin position="194"/>
        <end position="215"/>
    </location>
</feature>
<dbReference type="PANTHER" id="PTHR33508">
    <property type="entry name" value="UPF0056 MEMBRANE PROTEIN YHCE"/>
    <property type="match status" value="1"/>
</dbReference>
<evidence type="ECO:0000256" key="7">
    <source>
        <dbReference type="RuleBase" id="RU362048"/>
    </source>
</evidence>
<evidence type="ECO:0000256" key="3">
    <source>
        <dbReference type="ARBA" id="ARBA00022475"/>
    </source>
</evidence>
<comment type="similarity">
    <text evidence="2 7">Belongs to the UPF0056 (MarC) family.</text>
</comment>
<feature type="transmembrane region" description="Helical" evidence="7">
    <location>
        <begin position="75"/>
        <end position="92"/>
    </location>
</feature>
<dbReference type="NCBIfam" id="TIGR00427">
    <property type="entry name" value="NAAT family transporter"/>
    <property type="match status" value="1"/>
</dbReference>
<keyword evidence="6 7" id="KW-0472">Membrane</keyword>
<keyword evidence="3" id="KW-1003">Cell membrane</keyword>
<dbReference type="RefSeq" id="WP_132033995.1">
    <property type="nucleotide sequence ID" value="NZ_SMAI01000013.1"/>
</dbReference>
<dbReference type="InterPro" id="IPR002771">
    <property type="entry name" value="Multi_antbiot-R_MarC"/>
</dbReference>
<dbReference type="AlphaFoldDB" id="A0A4R3LPJ4"/>
<proteinExistence type="inferred from homology"/>
<keyword evidence="5 7" id="KW-1133">Transmembrane helix</keyword>
<dbReference type="PANTHER" id="PTHR33508:SF1">
    <property type="entry name" value="UPF0056 MEMBRANE PROTEIN YHCE"/>
    <property type="match status" value="1"/>
</dbReference>
<organism evidence="8 9">
    <name type="scientific">Aquabacter spiritensis</name>
    <dbReference type="NCBI Taxonomy" id="933073"/>
    <lineage>
        <taxon>Bacteria</taxon>
        <taxon>Pseudomonadati</taxon>
        <taxon>Pseudomonadota</taxon>
        <taxon>Alphaproteobacteria</taxon>
        <taxon>Hyphomicrobiales</taxon>
        <taxon>Xanthobacteraceae</taxon>
        <taxon>Aquabacter</taxon>
    </lineage>
</organism>
<protein>
    <recommendedName>
        <fullName evidence="7">UPF0056 membrane protein</fullName>
    </recommendedName>
</protein>
<evidence type="ECO:0000256" key="6">
    <source>
        <dbReference type="ARBA" id="ARBA00023136"/>
    </source>
</evidence>
<evidence type="ECO:0000313" key="8">
    <source>
        <dbReference type="EMBL" id="TCT02403.1"/>
    </source>
</evidence>
<comment type="subcellular location">
    <subcellularLocation>
        <location evidence="1 7">Cell membrane</location>
        <topology evidence="1 7">Multi-pass membrane protein</topology>
    </subcellularLocation>
</comment>
<evidence type="ECO:0000256" key="5">
    <source>
        <dbReference type="ARBA" id="ARBA00022989"/>
    </source>
</evidence>
<evidence type="ECO:0000256" key="2">
    <source>
        <dbReference type="ARBA" id="ARBA00009784"/>
    </source>
</evidence>
<dbReference type="Proteomes" id="UP000294664">
    <property type="component" value="Unassembled WGS sequence"/>
</dbReference>
<dbReference type="EMBL" id="SMAI01000013">
    <property type="protein sequence ID" value="TCT02403.1"/>
    <property type="molecule type" value="Genomic_DNA"/>
</dbReference>
<feature type="transmembrane region" description="Helical" evidence="7">
    <location>
        <begin position="152"/>
        <end position="173"/>
    </location>
</feature>
<comment type="caution">
    <text evidence="8">The sequence shown here is derived from an EMBL/GenBank/DDBJ whole genome shotgun (WGS) entry which is preliminary data.</text>
</comment>